<dbReference type="CDD" id="cd00198">
    <property type="entry name" value="vWFA"/>
    <property type="match status" value="1"/>
</dbReference>
<dbReference type="Pfam" id="PF00092">
    <property type="entry name" value="VWA"/>
    <property type="match status" value="1"/>
</dbReference>
<keyword evidence="4" id="KW-1185">Reference proteome</keyword>
<dbReference type="InterPro" id="IPR023833">
    <property type="entry name" value="Signal_pept_SipW-depend-type"/>
</dbReference>
<protein>
    <submittedName>
        <fullName evidence="3">VWA domain-containing protein</fullName>
    </submittedName>
</protein>
<proteinExistence type="predicted"/>
<dbReference type="NCBIfam" id="TIGR04088">
    <property type="entry name" value="cognate_SipW"/>
    <property type="match status" value="1"/>
</dbReference>
<comment type="caution">
    <text evidence="3">The sequence shown here is derived from an EMBL/GenBank/DDBJ whole genome shotgun (WGS) entry which is preliminary data.</text>
</comment>
<gene>
    <name evidence="3" type="ORF">ACFPM1_06855</name>
</gene>
<dbReference type="AlphaFoldDB" id="A0ABD5R0P0"/>
<accession>A0ABD5R0P0</accession>
<evidence type="ECO:0000256" key="1">
    <source>
        <dbReference type="SAM" id="MobiDB-lite"/>
    </source>
</evidence>
<dbReference type="Proteomes" id="UP001596118">
    <property type="component" value="Unassembled WGS sequence"/>
</dbReference>
<dbReference type="Gene3D" id="3.40.50.410">
    <property type="entry name" value="von Willebrand factor, type A domain"/>
    <property type="match status" value="1"/>
</dbReference>
<dbReference type="SUPFAM" id="SSF53300">
    <property type="entry name" value="vWA-like"/>
    <property type="match status" value="1"/>
</dbReference>
<reference evidence="3 4" key="1">
    <citation type="journal article" date="2019" name="Int. J. Syst. Evol. Microbiol.">
        <title>The Global Catalogue of Microorganisms (GCM) 10K type strain sequencing project: providing services to taxonomists for standard genome sequencing and annotation.</title>
        <authorList>
            <consortium name="The Broad Institute Genomics Platform"/>
            <consortium name="The Broad Institute Genome Sequencing Center for Infectious Disease"/>
            <person name="Wu L."/>
            <person name="Ma J."/>
        </authorList>
    </citation>
    <scope>NUCLEOTIDE SEQUENCE [LARGE SCALE GENOMIC DNA]</scope>
    <source>
        <strain evidence="3 4">CGMCC 1.12124</strain>
    </source>
</reference>
<organism evidence="3 4">
    <name type="scientific">Halorubrum rubrum</name>
    <dbReference type="NCBI Taxonomy" id="1126240"/>
    <lineage>
        <taxon>Archaea</taxon>
        <taxon>Methanobacteriati</taxon>
        <taxon>Methanobacteriota</taxon>
        <taxon>Stenosarchaea group</taxon>
        <taxon>Halobacteria</taxon>
        <taxon>Halobacteriales</taxon>
        <taxon>Haloferacaceae</taxon>
        <taxon>Halorubrum</taxon>
    </lineage>
</organism>
<dbReference type="SMART" id="SM00327">
    <property type="entry name" value="VWA"/>
    <property type="match status" value="1"/>
</dbReference>
<dbReference type="InterPro" id="IPR002035">
    <property type="entry name" value="VWF_A"/>
</dbReference>
<dbReference type="InterPro" id="IPR036465">
    <property type="entry name" value="vWFA_dom_sf"/>
</dbReference>
<feature type="region of interest" description="Disordered" evidence="1">
    <location>
        <begin position="366"/>
        <end position="394"/>
    </location>
</feature>
<evidence type="ECO:0000259" key="2">
    <source>
        <dbReference type="PROSITE" id="PS50234"/>
    </source>
</evidence>
<sequence>MTDNDTIDTIGLSRRKMLAGLGAMGVASAGAGLGTTAYFSDEEGFTDNTLTAGRLDLMLDYKATYDGPNGPELIGQRPSAEQLIEQYGEDTSEGPLTWEQRADLGFSCDTEGLINGDEIPIFELDDVKPGDYGEVTMSFHICDNPAYVWMRGSVYNDDDNGLNEPESLVDDTGGEGEGELAENIDVRMWYDSDCSNTYDEEAGKTDILLVQDISGSMEYDQYGGIISDGEGGQTTKLAEAREAAESFCEVVFDETADTYLGVLTFGNEDYIGSDYADGVQFAPSGVESDVKDAIDDIQAAPDDVTGTALGLAVQEAQSFLASNGRSDAQKVMIVLTDGEQFESNVDELDEANVAKDAGTRIVTIDINEPGDGEPQLLRDMAGSSPTPTGDGDGTDYYNSSADDLSTVLPLIYDDILQAIIVGEEIIFEGTLEEFGDEMSDGMRLDPAPLIGSTDANAACFRPGTHCVAFEWSIDTEVGNVIQTDSVEFDFDFHAEQCRHNDEPGNPFAA</sequence>
<dbReference type="PROSITE" id="PS50234">
    <property type="entry name" value="VWFA"/>
    <property type="match status" value="1"/>
</dbReference>
<feature type="domain" description="VWFA" evidence="2">
    <location>
        <begin position="206"/>
        <end position="415"/>
    </location>
</feature>
<dbReference type="PROSITE" id="PS51318">
    <property type="entry name" value="TAT"/>
    <property type="match status" value="1"/>
</dbReference>
<dbReference type="RefSeq" id="WP_256412103.1">
    <property type="nucleotide sequence ID" value="NZ_JANHDM010000008.1"/>
</dbReference>
<dbReference type="InterPro" id="IPR006311">
    <property type="entry name" value="TAT_signal"/>
</dbReference>
<name>A0ABD5R0P0_9EURY</name>
<evidence type="ECO:0000313" key="4">
    <source>
        <dbReference type="Proteomes" id="UP001596118"/>
    </source>
</evidence>
<evidence type="ECO:0000313" key="3">
    <source>
        <dbReference type="EMBL" id="MFC5278474.1"/>
    </source>
</evidence>
<dbReference type="EMBL" id="JBHSKY010000007">
    <property type="protein sequence ID" value="MFC5278474.1"/>
    <property type="molecule type" value="Genomic_DNA"/>
</dbReference>